<feature type="binding site" evidence="1">
    <location>
        <position position="107"/>
    </location>
    <ligand>
        <name>Zn(2+)</name>
        <dbReference type="ChEBI" id="CHEBI:29105"/>
    </ligand>
</feature>
<dbReference type="Gene3D" id="1.20.140.30">
    <property type="entry name" value="MOB kinase activator"/>
    <property type="match status" value="1"/>
</dbReference>
<dbReference type="InterPro" id="IPR005301">
    <property type="entry name" value="MOB_kinase_act_fam"/>
</dbReference>
<feature type="region of interest" description="Disordered" evidence="2">
    <location>
        <begin position="1"/>
        <end position="21"/>
    </location>
</feature>
<dbReference type="Proteomes" id="UP001318040">
    <property type="component" value="Chromosome 7"/>
</dbReference>
<evidence type="ECO:0000313" key="4">
    <source>
        <dbReference type="RefSeq" id="XP_032805016.1"/>
    </source>
</evidence>
<dbReference type="SMART" id="SM01388">
    <property type="entry name" value="Mob1_phocein"/>
    <property type="match status" value="1"/>
</dbReference>
<feature type="binding site" evidence="1">
    <location>
        <position position="112"/>
    </location>
    <ligand>
        <name>Zn(2+)</name>
        <dbReference type="ChEBI" id="CHEBI:29105"/>
    </ligand>
</feature>
<dbReference type="RefSeq" id="XP_032805016.1">
    <property type="nucleotide sequence ID" value="XM_032949125.1"/>
</dbReference>
<name>A0AAJ7SSZ2_PETMA</name>
<keyword evidence="3" id="KW-1185">Reference proteome</keyword>
<evidence type="ECO:0000313" key="3">
    <source>
        <dbReference type="Proteomes" id="UP001318040"/>
    </source>
</evidence>
<protein>
    <submittedName>
        <fullName evidence="4">MOB kinase activator 2-like isoform X1</fullName>
    </submittedName>
</protein>
<evidence type="ECO:0000256" key="1">
    <source>
        <dbReference type="PIRSR" id="PIRSR605301-1"/>
    </source>
</evidence>
<dbReference type="KEGG" id="pmrn:116939981"/>
<dbReference type="AlphaFoldDB" id="A0AAJ7SSZ2"/>
<organism evidence="3 4">
    <name type="scientific">Petromyzon marinus</name>
    <name type="common">Sea lamprey</name>
    <dbReference type="NCBI Taxonomy" id="7757"/>
    <lineage>
        <taxon>Eukaryota</taxon>
        <taxon>Metazoa</taxon>
        <taxon>Chordata</taxon>
        <taxon>Craniata</taxon>
        <taxon>Vertebrata</taxon>
        <taxon>Cyclostomata</taxon>
        <taxon>Hyperoartia</taxon>
        <taxon>Petromyzontiformes</taxon>
        <taxon>Petromyzontidae</taxon>
        <taxon>Petromyzon</taxon>
    </lineage>
</organism>
<keyword evidence="1" id="KW-0479">Metal-binding</keyword>
<reference evidence="4" key="1">
    <citation type="submission" date="2025-08" db="UniProtKB">
        <authorList>
            <consortium name="RefSeq"/>
        </authorList>
    </citation>
    <scope>IDENTIFICATION</scope>
    <source>
        <tissue evidence="4">Sperm</tissue>
    </source>
</reference>
<gene>
    <name evidence="4" type="primary">LOC116939981</name>
</gene>
<feature type="binding site" evidence="1">
    <location>
        <position position="186"/>
    </location>
    <ligand>
        <name>Zn(2+)</name>
        <dbReference type="ChEBI" id="CHEBI:29105"/>
    </ligand>
</feature>
<proteinExistence type="predicted"/>
<dbReference type="SUPFAM" id="SSF101152">
    <property type="entry name" value="Mob1/phocein"/>
    <property type="match status" value="1"/>
</dbReference>
<dbReference type="GeneID" id="116939981"/>
<sequence length="249" mass="28665">MVERALAKSAPTATPHQPAPSTAHCKMVFRAMGRVLRRGRKNEKKSAPEERRLYLEPDYVRACITESELRPLITLPPSIELNEWLATHVTTFFGHVNLQYSAISEFCTAETCPLMTACNVQYFWQDERGKKVKCTGPQYVDYVMSCIQTTITDESVFPTKYGRDFPNSFEAVVRKFFRLLYHVIAHIYWCHFRETVCLDLHGHLNSVFSHFVCFAREFNLLEPKEAAGLDDLVEALCNARIARNHGKER</sequence>
<feature type="binding site" evidence="1">
    <location>
        <position position="191"/>
    </location>
    <ligand>
        <name>Zn(2+)</name>
        <dbReference type="ChEBI" id="CHEBI:29105"/>
    </ligand>
</feature>
<keyword evidence="1" id="KW-0862">Zinc</keyword>
<dbReference type="InterPro" id="IPR036703">
    <property type="entry name" value="MOB_kinase_act_sf"/>
</dbReference>
<dbReference type="PANTHER" id="PTHR22599">
    <property type="entry name" value="MPS ONE BINDER KINASE ACTIVATOR-LIKE MOB"/>
    <property type="match status" value="1"/>
</dbReference>
<accession>A0AAJ7SSZ2</accession>
<evidence type="ECO:0000256" key="2">
    <source>
        <dbReference type="SAM" id="MobiDB-lite"/>
    </source>
</evidence>
<dbReference type="Pfam" id="PF03637">
    <property type="entry name" value="Mob1_phocein"/>
    <property type="match status" value="1"/>
</dbReference>